<dbReference type="AlphaFoldDB" id="A0AAV7VF04"/>
<evidence type="ECO:0000313" key="3">
    <source>
        <dbReference type="Proteomes" id="UP001066276"/>
    </source>
</evidence>
<feature type="region of interest" description="Disordered" evidence="1">
    <location>
        <begin position="1"/>
        <end position="103"/>
    </location>
</feature>
<comment type="caution">
    <text evidence="2">The sequence shown here is derived from an EMBL/GenBank/DDBJ whole genome shotgun (WGS) entry which is preliminary data.</text>
</comment>
<name>A0AAV7VF04_PLEWA</name>
<proteinExistence type="predicted"/>
<accession>A0AAV7VF04</accession>
<feature type="compositionally biased region" description="Basic and acidic residues" evidence="1">
    <location>
        <begin position="71"/>
        <end position="81"/>
    </location>
</feature>
<reference evidence="2" key="1">
    <citation type="journal article" date="2022" name="bioRxiv">
        <title>Sequencing and chromosome-scale assembly of the giantPleurodeles waltlgenome.</title>
        <authorList>
            <person name="Brown T."/>
            <person name="Elewa A."/>
            <person name="Iarovenko S."/>
            <person name="Subramanian E."/>
            <person name="Araus A.J."/>
            <person name="Petzold A."/>
            <person name="Susuki M."/>
            <person name="Suzuki K.-i.T."/>
            <person name="Hayashi T."/>
            <person name="Toyoda A."/>
            <person name="Oliveira C."/>
            <person name="Osipova E."/>
            <person name="Leigh N.D."/>
            <person name="Simon A."/>
            <person name="Yun M.H."/>
        </authorList>
    </citation>
    <scope>NUCLEOTIDE SEQUENCE</scope>
    <source>
        <strain evidence="2">20211129_DDA</strain>
        <tissue evidence="2">Liver</tissue>
    </source>
</reference>
<feature type="compositionally biased region" description="Polar residues" evidence="1">
    <location>
        <begin position="83"/>
        <end position="100"/>
    </location>
</feature>
<gene>
    <name evidence="2" type="ORF">NDU88_002478</name>
</gene>
<sequence>MMPGASPSPTALRAVPGVIQKAGCEGPRVRDPTTSRVQAAVKETDKGGGGGAAGEQALRSCRSVPAPSGRTQERQAHKAREPTAQSTAPGRTPCSTSSPGIASLRCLREPLSPLRRPRAALTTLKWA</sequence>
<organism evidence="2 3">
    <name type="scientific">Pleurodeles waltl</name>
    <name type="common">Iberian ribbed newt</name>
    <dbReference type="NCBI Taxonomy" id="8319"/>
    <lineage>
        <taxon>Eukaryota</taxon>
        <taxon>Metazoa</taxon>
        <taxon>Chordata</taxon>
        <taxon>Craniata</taxon>
        <taxon>Vertebrata</taxon>
        <taxon>Euteleostomi</taxon>
        <taxon>Amphibia</taxon>
        <taxon>Batrachia</taxon>
        <taxon>Caudata</taxon>
        <taxon>Salamandroidea</taxon>
        <taxon>Salamandridae</taxon>
        <taxon>Pleurodelinae</taxon>
        <taxon>Pleurodeles</taxon>
    </lineage>
</organism>
<keyword evidence="3" id="KW-1185">Reference proteome</keyword>
<evidence type="ECO:0000256" key="1">
    <source>
        <dbReference type="SAM" id="MobiDB-lite"/>
    </source>
</evidence>
<dbReference type="Proteomes" id="UP001066276">
    <property type="component" value="Chromosome 2_1"/>
</dbReference>
<protein>
    <submittedName>
        <fullName evidence="2">Uncharacterized protein</fullName>
    </submittedName>
</protein>
<evidence type="ECO:0000313" key="2">
    <source>
        <dbReference type="EMBL" id="KAJ1198639.1"/>
    </source>
</evidence>
<dbReference type="EMBL" id="JANPWB010000003">
    <property type="protein sequence ID" value="KAJ1198639.1"/>
    <property type="molecule type" value="Genomic_DNA"/>
</dbReference>